<name>A0A1X0NL13_9TRYP</name>
<dbReference type="RefSeq" id="XP_028878866.1">
    <property type="nucleotide sequence ID" value="XM_029029878.1"/>
</dbReference>
<sequence>MFFEEGEVGELSEGNRSPSNSSSGSGRGSSVGDVPLPPLPPPTPPSQINGMATEEIYSIIKELRRQIDDPAKYEDIKTMLKKEPSILLAVARVLHESSLLRRTVVNANSQVEEQVVPLPEAPAPPLPSGYNSWA</sequence>
<organism evidence="2 3">
    <name type="scientific">Trypanosoma theileri</name>
    <dbReference type="NCBI Taxonomy" id="67003"/>
    <lineage>
        <taxon>Eukaryota</taxon>
        <taxon>Discoba</taxon>
        <taxon>Euglenozoa</taxon>
        <taxon>Kinetoplastea</taxon>
        <taxon>Metakinetoplastina</taxon>
        <taxon>Trypanosomatida</taxon>
        <taxon>Trypanosomatidae</taxon>
        <taxon>Trypanosoma</taxon>
    </lineage>
</organism>
<evidence type="ECO:0000313" key="3">
    <source>
        <dbReference type="Proteomes" id="UP000192257"/>
    </source>
</evidence>
<dbReference type="VEuPathDB" id="TriTrypDB:TM35_000411700"/>
<protein>
    <submittedName>
        <fullName evidence="2">Uncharacterized protein</fullName>
    </submittedName>
</protein>
<dbReference type="EMBL" id="NBCO01000041">
    <property type="protein sequence ID" value="ORC84800.1"/>
    <property type="molecule type" value="Genomic_DNA"/>
</dbReference>
<dbReference type="AlphaFoldDB" id="A0A1X0NL13"/>
<dbReference type="OrthoDB" id="273328at2759"/>
<feature type="compositionally biased region" description="Pro residues" evidence="1">
    <location>
        <begin position="35"/>
        <end position="45"/>
    </location>
</feature>
<dbReference type="Proteomes" id="UP000192257">
    <property type="component" value="Unassembled WGS sequence"/>
</dbReference>
<gene>
    <name evidence="2" type="ORF">TM35_000411700</name>
</gene>
<keyword evidence="3" id="KW-1185">Reference proteome</keyword>
<comment type="caution">
    <text evidence="2">The sequence shown here is derived from an EMBL/GenBank/DDBJ whole genome shotgun (WGS) entry which is preliminary data.</text>
</comment>
<feature type="compositionally biased region" description="Acidic residues" evidence="1">
    <location>
        <begin position="1"/>
        <end position="10"/>
    </location>
</feature>
<dbReference type="GeneID" id="39989658"/>
<accession>A0A1X0NL13</accession>
<evidence type="ECO:0000256" key="1">
    <source>
        <dbReference type="SAM" id="MobiDB-lite"/>
    </source>
</evidence>
<proteinExistence type="predicted"/>
<feature type="compositionally biased region" description="Low complexity" evidence="1">
    <location>
        <begin position="12"/>
        <end position="32"/>
    </location>
</feature>
<reference evidence="2 3" key="1">
    <citation type="submission" date="2017-03" db="EMBL/GenBank/DDBJ databases">
        <title>An alternative strategy for trypanosome survival in the mammalian bloodstream revealed through genome and transcriptome analysis of the ubiquitous bovine parasite Trypanosoma (Megatrypanum) theileri.</title>
        <authorList>
            <person name="Kelly S."/>
            <person name="Ivens A."/>
            <person name="Mott A."/>
            <person name="O'Neill E."/>
            <person name="Emms D."/>
            <person name="Macleod O."/>
            <person name="Voorheis P."/>
            <person name="Matthews J."/>
            <person name="Matthews K."/>
            <person name="Carrington M."/>
        </authorList>
    </citation>
    <scope>NUCLEOTIDE SEQUENCE [LARGE SCALE GENOMIC DNA]</scope>
    <source>
        <strain evidence="2">Edinburgh</strain>
    </source>
</reference>
<evidence type="ECO:0000313" key="2">
    <source>
        <dbReference type="EMBL" id="ORC84800.1"/>
    </source>
</evidence>
<feature type="region of interest" description="Disordered" evidence="1">
    <location>
        <begin position="1"/>
        <end position="51"/>
    </location>
</feature>